<dbReference type="EMBL" id="CAJVPP010005073">
    <property type="protein sequence ID" value="CAG8659604.1"/>
    <property type="molecule type" value="Genomic_DNA"/>
</dbReference>
<name>A0A9N9H9X8_FUNMO</name>
<sequence>MKHLEIMKHTLPNSVRDTTKKVTETTKQRDARQAKTAIAKAAAKLNHKTTTAADRPHETAVGLSHKTTATAGSYENAAEQSPAEST</sequence>
<protein>
    <submittedName>
        <fullName evidence="2">12791_t:CDS:1</fullName>
    </submittedName>
</protein>
<evidence type="ECO:0000313" key="2">
    <source>
        <dbReference type="EMBL" id="CAG8659604.1"/>
    </source>
</evidence>
<comment type="caution">
    <text evidence="2">The sequence shown here is derived from an EMBL/GenBank/DDBJ whole genome shotgun (WGS) entry which is preliminary data.</text>
</comment>
<dbReference type="AlphaFoldDB" id="A0A9N9H9X8"/>
<feature type="region of interest" description="Disordered" evidence="1">
    <location>
        <begin position="1"/>
        <end position="33"/>
    </location>
</feature>
<evidence type="ECO:0000256" key="1">
    <source>
        <dbReference type="SAM" id="MobiDB-lite"/>
    </source>
</evidence>
<accession>A0A9N9H9X8</accession>
<evidence type="ECO:0000313" key="3">
    <source>
        <dbReference type="Proteomes" id="UP000789375"/>
    </source>
</evidence>
<feature type="region of interest" description="Disordered" evidence="1">
    <location>
        <begin position="46"/>
        <end position="86"/>
    </location>
</feature>
<gene>
    <name evidence="2" type="ORF">FMOSSE_LOCUS11874</name>
</gene>
<dbReference type="Proteomes" id="UP000789375">
    <property type="component" value="Unassembled WGS sequence"/>
</dbReference>
<organism evidence="2 3">
    <name type="scientific">Funneliformis mosseae</name>
    <name type="common">Endomycorrhizal fungus</name>
    <name type="synonym">Glomus mosseae</name>
    <dbReference type="NCBI Taxonomy" id="27381"/>
    <lineage>
        <taxon>Eukaryota</taxon>
        <taxon>Fungi</taxon>
        <taxon>Fungi incertae sedis</taxon>
        <taxon>Mucoromycota</taxon>
        <taxon>Glomeromycotina</taxon>
        <taxon>Glomeromycetes</taxon>
        <taxon>Glomerales</taxon>
        <taxon>Glomeraceae</taxon>
        <taxon>Funneliformis</taxon>
    </lineage>
</organism>
<feature type="compositionally biased region" description="Polar residues" evidence="1">
    <location>
        <begin position="65"/>
        <end position="86"/>
    </location>
</feature>
<reference evidence="2" key="1">
    <citation type="submission" date="2021-06" db="EMBL/GenBank/DDBJ databases">
        <authorList>
            <person name="Kallberg Y."/>
            <person name="Tangrot J."/>
            <person name="Rosling A."/>
        </authorList>
    </citation>
    <scope>NUCLEOTIDE SEQUENCE</scope>
    <source>
        <strain evidence="2">87-6 pot B 2015</strain>
    </source>
</reference>
<feature type="compositionally biased region" description="Basic and acidic residues" evidence="1">
    <location>
        <begin position="17"/>
        <end position="33"/>
    </location>
</feature>
<proteinExistence type="predicted"/>
<keyword evidence="3" id="KW-1185">Reference proteome</keyword>